<proteinExistence type="inferred from homology"/>
<feature type="domain" description="UspA" evidence="2">
    <location>
        <begin position="146"/>
        <end position="282"/>
    </location>
</feature>
<name>A0ABP9DFR6_9ACTN</name>
<keyword evidence="4" id="KW-1185">Reference proteome</keyword>
<sequence>MDGPVTVGFDGSPQALAAAEWAVDEAALRGVPLELLQAWPWAAPHLLGTPDAVAEGRSRLTSAERGLRALLPGVEVRPVQMPVSAEDALVAASRTSSLLVLGSRALTTLRGFLVGSVAQHVLARTACPTVLVRAPVADAPPPAPGIVLGLDPRSPCDDLLAFAFDTARRRELPLRVVHAWQPARAAQYLAPTAVAGIEDEIAGVEQQQFDDLVGAWSEKYPDVGCTATLLRGSAASTLLEAADRPSLLVVGRRSRRGAPGPHIGHVTHAAVHHARCPVAVVPHE</sequence>
<evidence type="ECO:0000313" key="4">
    <source>
        <dbReference type="Proteomes" id="UP001501752"/>
    </source>
</evidence>
<dbReference type="PANTHER" id="PTHR46553">
    <property type="entry name" value="ADENINE NUCLEOTIDE ALPHA HYDROLASES-LIKE SUPERFAMILY PROTEIN"/>
    <property type="match status" value="1"/>
</dbReference>
<dbReference type="InterPro" id="IPR006015">
    <property type="entry name" value="Universal_stress_UspA"/>
</dbReference>
<dbReference type="RefSeq" id="WP_345695277.1">
    <property type="nucleotide sequence ID" value="NZ_BAABIS010000001.1"/>
</dbReference>
<reference evidence="4" key="1">
    <citation type="journal article" date="2019" name="Int. J. Syst. Evol. Microbiol.">
        <title>The Global Catalogue of Microorganisms (GCM) 10K type strain sequencing project: providing services to taxonomists for standard genome sequencing and annotation.</title>
        <authorList>
            <consortium name="The Broad Institute Genomics Platform"/>
            <consortium name="The Broad Institute Genome Sequencing Center for Infectious Disease"/>
            <person name="Wu L."/>
            <person name="Ma J."/>
        </authorList>
    </citation>
    <scope>NUCLEOTIDE SEQUENCE [LARGE SCALE GENOMIC DNA]</scope>
    <source>
        <strain evidence="4">JCM 13006</strain>
    </source>
</reference>
<dbReference type="PANTHER" id="PTHR46553:SF3">
    <property type="entry name" value="ADENINE NUCLEOTIDE ALPHA HYDROLASES-LIKE SUPERFAMILY PROTEIN"/>
    <property type="match status" value="1"/>
</dbReference>
<evidence type="ECO:0000256" key="1">
    <source>
        <dbReference type="ARBA" id="ARBA00008791"/>
    </source>
</evidence>
<protein>
    <submittedName>
        <fullName evidence="3">Universal stress protein</fullName>
    </submittedName>
</protein>
<dbReference type="Gene3D" id="3.40.50.620">
    <property type="entry name" value="HUPs"/>
    <property type="match status" value="2"/>
</dbReference>
<evidence type="ECO:0000313" key="3">
    <source>
        <dbReference type="EMBL" id="GAA4835056.1"/>
    </source>
</evidence>
<dbReference type="Pfam" id="PF00582">
    <property type="entry name" value="Usp"/>
    <property type="match status" value="2"/>
</dbReference>
<organism evidence="3 4">
    <name type="scientific">Kitasatospora terrestris</name>
    <dbReference type="NCBI Taxonomy" id="258051"/>
    <lineage>
        <taxon>Bacteria</taxon>
        <taxon>Bacillati</taxon>
        <taxon>Actinomycetota</taxon>
        <taxon>Actinomycetes</taxon>
        <taxon>Kitasatosporales</taxon>
        <taxon>Streptomycetaceae</taxon>
        <taxon>Kitasatospora</taxon>
    </lineage>
</organism>
<comment type="caution">
    <text evidence="3">The sequence shown here is derived from an EMBL/GenBank/DDBJ whole genome shotgun (WGS) entry which is preliminary data.</text>
</comment>
<dbReference type="InterPro" id="IPR006016">
    <property type="entry name" value="UspA"/>
</dbReference>
<dbReference type="SUPFAM" id="SSF52402">
    <property type="entry name" value="Adenine nucleotide alpha hydrolases-like"/>
    <property type="match status" value="2"/>
</dbReference>
<feature type="domain" description="UspA" evidence="2">
    <location>
        <begin position="4"/>
        <end position="133"/>
    </location>
</feature>
<dbReference type="Proteomes" id="UP001501752">
    <property type="component" value="Unassembled WGS sequence"/>
</dbReference>
<dbReference type="PRINTS" id="PR01438">
    <property type="entry name" value="UNVRSLSTRESS"/>
</dbReference>
<comment type="similarity">
    <text evidence="1">Belongs to the universal stress protein A family.</text>
</comment>
<gene>
    <name evidence="3" type="ORF">GCM10023235_07190</name>
</gene>
<dbReference type="InterPro" id="IPR014729">
    <property type="entry name" value="Rossmann-like_a/b/a_fold"/>
</dbReference>
<evidence type="ECO:0000259" key="2">
    <source>
        <dbReference type="Pfam" id="PF00582"/>
    </source>
</evidence>
<dbReference type="EMBL" id="BAABIS010000001">
    <property type="protein sequence ID" value="GAA4835056.1"/>
    <property type="molecule type" value="Genomic_DNA"/>
</dbReference>
<accession>A0ABP9DFR6</accession>